<name>A0A261QYN7_9BORD</name>
<evidence type="ECO:0000313" key="1">
    <source>
        <dbReference type="EMBL" id="OZI17193.1"/>
    </source>
</evidence>
<sequence length="639" mass="68113">MKKAVGISTGILTVLAAAWLGATWYTGKRIEAETPAHLAEVNQALADALGGVGFGLEIRQIEYQRHFFSSHARYAVSLTKTADAPEDLPEGAAEFVSHIQHGPFPTGALARGHWLPKLAFVHAELAANDDVKPLFELTKGATPFWSDTVVSYNGDSSGTAEIAPLELTKDGATISFSGARAQGEYTQATRSSVAQIDIERIAMDASQGDRPAKASAAGITMSMDSRQGQFGFGIGKSAAQVQRVDIEDLATDTKVALQGLGYTAHLGENGANLNLEMRYELGQIDVNGHNFGQGQAVIKLDRLDGKAMAELSELYNEIFTDIKNADTPSEALTTERRQALLIAGRQVLAGNPSLQIAPVTWKTPKGESSLALTLDLTKPAALDAEQPQADDPHTLLRQGIKALNVKVVVSKPMAQDIIAQVLQAQGLEPQQAASEANEHIRSASGMAEMLGLGTNDGDNLLSTFEYAEGVATLNGNPVPFDELLGDLVGDMGEAAEAADSQLLDTLDPDLMGQILEQAGYAYETTVAPSGNPVIDVEPGSSGAASLRIEFNECDIDTSCSDLLMRATFAPERPVSLRTLNHWNVNSRWTRAFLNSDNQAVLEMDVNAYGGIGDQGADYLVGVFLRSVPEFADLIANPPR</sequence>
<comment type="caution">
    <text evidence="1">The sequence shown here is derived from an EMBL/GenBank/DDBJ whole genome shotgun (WGS) entry which is preliminary data.</text>
</comment>
<dbReference type="Pfam" id="PF10722">
    <property type="entry name" value="YbjN"/>
    <property type="match status" value="1"/>
</dbReference>
<organism evidence="1 2">
    <name type="scientific">Bordetella genomosp. 7</name>
    <dbReference type="NCBI Taxonomy" id="1416805"/>
    <lineage>
        <taxon>Bacteria</taxon>
        <taxon>Pseudomonadati</taxon>
        <taxon>Pseudomonadota</taxon>
        <taxon>Betaproteobacteria</taxon>
        <taxon>Burkholderiales</taxon>
        <taxon>Alcaligenaceae</taxon>
        <taxon>Bordetella</taxon>
    </lineage>
</organism>
<proteinExistence type="predicted"/>
<dbReference type="OrthoDB" id="5444681at2"/>
<dbReference type="AlphaFoldDB" id="A0A261QYN7"/>
<keyword evidence="2" id="KW-1185">Reference proteome</keyword>
<accession>A0A261QYN7</accession>
<protein>
    <recommendedName>
        <fullName evidence="3">DUF945 domain-containing protein</fullName>
    </recommendedName>
</protein>
<dbReference type="InterPro" id="IPR019660">
    <property type="entry name" value="Put_sensory_transdc_reg_YbjN"/>
</dbReference>
<dbReference type="EMBL" id="NEVK01000007">
    <property type="protein sequence ID" value="OZI17193.1"/>
    <property type="molecule type" value="Genomic_DNA"/>
</dbReference>
<evidence type="ECO:0008006" key="3">
    <source>
        <dbReference type="Google" id="ProtNLM"/>
    </source>
</evidence>
<dbReference type="RefSeq" id="WP_094797267.1">
    <property type="nucleotide sequence ID" value="NZ_NEVI01000019.1"/>
</dbReference>
<dbReference type="Proteomes" id="UP000216947">
    <property type="component" value="Unassembled WGS sequence"/>
</dbReference>
<dbReference type="CDD" id="cd17511">
    <property type="entry name" value="YbjN_AmyR-like"/>
    <property type="match status" value="1"/>
</dbReference>
<gene>
    <name evidence="1" type="ORF">CAL19_15240</name>
</gene>
<evidence type="ECO:0000313" key="2">
    <source>
        <dbReference type="Proteomes" id="UP000216947"/>
    </source>
</evidence>
<reference evidence="2" key="1">
    <citation type="submission" date="2017-05" db="EMBL/GenBank/DDBJ databases">
        <title>Complete and WGS of Bordetella genogroups.</title>
        <authorList>
            <person name="Spilker T."/>
            <person name="Lipuma J."/>
        </authorList>
    </citation>
    <scope>NUCLEOTIDE SEQUENCE [LARGE SCALE GENOMIC DNA]</scope>
    <source>
        <strain evidence="2">AU18089</strain>
    </source>
</reference>
<dbReference type="Pfam" id="PF06097">
    <property type="entry name" value="DUF945"/>
    <property type="match status" value="1"/>
</dbReference>
<dbReference type="InterPro" id="IPR010352">
    <property type="entry name" value="DUF945"/>
</dbReference>